<keyword evidence="3 4" id="KW-0408">Iron</keyword>
<dbReference type="AlphaFoldDB" id="A0AAW5ER73"/>
<dbReference type="RefSeq" id="WP_247067189.1">
    <property type="nucleotide sequence ID" value="NZ_CP094848.1"/>
</dbReference>
<keyword evidence="2 4" id="KW-0479">Metal-binding</keyword>
<reference evidence="7" key="2">
    <citation type="submission" date="2022-03" db="EMBL/GenBank/DDBJ databases">
        <authorList>
            <person name="Ryngajllo M."/>
            <person name="Jacek P."/>
            <person name="Kubiak K."/>
        </authorList>
    </citation>
    <scope>NUCLEOTIDE SEQUENCE</scope>
    <source>
        <strain evidence="7">SI1</strain>
    </source>
</reference>
<dbReference type="GO" id="GO:0009055">
    <property type="term" value="F:electron transfer activity"/>
    <property type="evidence" value="ECO:0007669"/>
    <property type="project" value="InterPro"/>
</dbReference>
<dbReference type="PANTHER" id="PTHR35008">
    <property type="entry name" value="BLL4482 PROTEIN-RELATED"/>
    <property type="match status" value="1"/>
</dbReference>
<evidence type="ECO:0000256" key="4">
    <source>
        <dbReference type="PROSITE-ProRule" id="PRU00433"/>
    </source>
</evidence>
<dbReference type="Proteomes" id="UP001202887">
    <property type="component" value="Unassembled WGS sequence"/>
</dbReference>
<evidence type="ECO:0000259" key="6">
    <source>
        <dbReference type="PROSITE" id="PS51007"/>
    </source>
</evidence>
<name>A0AAW5ER73_NOVHA</name>
<dbReference type="InterPro" id="IPR009056">
    <property type="entry name" value="Cyt_c-like_dom"/>
</dbReference>
<feature type="chain" id="PRO_5044014569" evidence="5">
    <location>
        <begin position="23"/>
        <end position="194"/>
    </location>
</feature>
<dbReference type="GO" id="GO:0020037">
    <property type="term" value="F:heme binding"/>
    <property type="evidence" value="ECO:0007669"/>
    <property type="project" value="InterPro"/>
</dbReference>
<gene>
    <name evidence="7" type="ORF">K1W68_10005</name>
</gene>
<accession>A0AAW5ER73</accession>
<dbReference type="EMBL" id="JAIBCX010000023">
    <property type="protein sequence ID" value="MCJ8354317.1"/>
    <property type="molecule type" value="Genomic_DNA"/>
</dbReference>
<dbReference type="SUPFAM" id="SSF46626">
    <property type="entry name" value="Cytochrome c"/>
    <property type="match status" value="1"/>
</dbReference>
<organism evidence="7 8">
    <name type="scientific">Novacetimonas hansenii</name>
    <name type="common">Komagataeibacter hansenii</name>
    <dbReference type="NCBI Taxonomy" id="436"/>
    <lineage>
        <taxon>Bacteria</taxon>
        <taxon>Pseudomonadati</taxon>
        <taxon>Pseudomonadota</taxon>
        <taxon>Alphaproteobacteria</taxon>
        <taxon>Acetobacterales</taxon>
        <taxon>Acetobacteraceae</taxon>
        <taxon>Novacetimonas</taxon>
    </lineage>
</organism>
<comment type="caution">
    <text evidence="7">The sequence shown here is derived from an EMBL/GenBank/DDBJ whole genome shotgun (WGS) entry which is preliminary data.</text>
</comment>
<dbReference type="Pfam" id="PF13442">
    <property type="entry name" value="Cytochrome_CBB3"/>
    <property type="match status" value="1"/>
</dbReference>
<evidence type="ECO:0000256" key="5">
    <source>
        <dbReference type="SAM" id="SignalP"/>
    </source>
</evidence>
<evidence type="ECO:0000313" key="7">
    <source>
        <dbReference type="EMBL" id="MCJ8354317.1"/>
    </source>
</evidence>
<dbReference type="PANTHER" id="PTHR35008:SF8">
    <property type="entry name" value="ALCOHOL DEHYDROGENASE CYTOCHROME C SUBUNIT"/>
    <property type="match status" value="1"/>
</dbReference>
<evidence type="ECO:0000256" key="1">
    <source>
        <dbReference type="ARBA" id="ARBA00022617"/>
    </source>
</evidence>
<keyword evidence="5" id="KW-0732">Signal</keyword>
<evidence type="ECO:0000256" key="2">
    <source>
        <dbReference type="ARBA" id="ARBA00022723"/>
    </source>
</evidence>
<reference evidence="7" key="1">
    <citation type="journal article" date="2021" name="Polymers (Basel)">
        <title>Highly Stretchable Bacterial Cellulose Produced by Komagataeibacter hansenii SI1.</title>
        <authorList>
            <person name="Cielecka I."/>
            <person name="Ryngajllo M."/>
            <person name="Maniukiewicz W."/>
            <person name="Bielecki S."/>
        </authorList>
    </citation>
    <scope>NUCLEOTIDE SEQUENCE</scope>
    <source>
        <strain evidence="7">SI1</strain>
    </source>
</reference>
<sequence length="194" mass="21646">MYSYNICAFFIAIFIFIEPCLAAQCPGTSISENDISRWNIDISKNSPLPSGNGTPLMGKKIYLEKCAACHGETGEGMMGIYPALSGGIGSLATTTPLRTVGSFWPYPESVLDYVRRAMPLNAPQSLNTDDLYSVVSYLFYMNHIIPQEFSLNEKNIHSIKMPNKDGFINEKEVNRNKNTPRDELRSRLGICLHP</sequence>
<evidence type="ECO:0000313" key="8">
    <source>
        <dbReference type="Proteomes" id="UP001202887"/>
    </source>
</evidence>
<feature type="signal peptide" evidence="5">
    <location>
        <begin position="1"/>
        <end position="22"/>
    </location>
</feature>
<dbReference type="InterPro" id="IPR051459">
    <property type="entry name" value="Cytochrome_c-type_DH"/>
</dbReference>
<dbReference type="Gene3D" id="1.10.760.10">
    <property type="entry name" value="Cytochrome c-like domain"/>
    <property type="match status" value="1"/>
</dbReference>
<dbReference type="PROSITE" id="PS51007">
    <property type="entry name" value="CYTC"/>
    <property type="match status" value="1"/>
</dbReference>
<feature type="domain" description="Cytochrome c" evidence="6">
    <location>
        <begin position="53"/>
        <end position="142"/>
    </location>
</feature>
<evidence type="ECO:0000256" key="3">
    <source>
        <dbReference type="ARBA" id="ARBA00023004"/>
    </source>
</evidence>
<keyword evidence="1 4" id="KW-0349">Heme</keyword>
<dbReference type="GO" id="GO:0046872">
    <property type="term" value="F:metal ion binding"/>
    <property type="evidence" value="ECO:0007669"/>
    <property type="project" value="UniProtKB-KW"/>
</dbReference>
<proteinExistence type="predicted"/>
<protein>
    <submittedName>
        <fullName evidence="7">C-type cytochrome</fullName>
    </submittedName>
</protein>
<dbReference type="InterPro" id="IPR036909">
    <property type="entry name" value="Cyt_c-like_dom_sf"/>
</dbReference>